<name>A0AA35V624_METCP</name>
<protein>
    <submittedName>
        <fullName evidence="1">Uncharacterized protein</fullName>
    </submittedName>
</protein>
<organism evidence="1 2">
    <name type="scientific">Methylococcus capsulatus</name>
    <dbReference type="NCBI Taxonomy" id="414"/>
    <lineage>
        <taxon>Bacteria</taxon>
        <taxon>Pseudomonadati</taxon>
        <taxon>Pseudomonadota</taxon>
        <taxon>Gammaproteobacteria</taxon>
        <taxon>Methylococcales</taxon>
        <taxon>Methylococcaceae</taxon>
        <taxon>Methylococcus</taxon>
    </lineage>
</organism>
<accession>A0AA35V624</accession>
<evidence type="ECO:0000313" key="1">
    <source>
        <dbReference type="EMBL" id="CAI8820843.1"/>
    </source>
</evidence>
<proteinExistence type="predicted"/>
<evidence type="ECO:0000313" key="2">
    <source>
        <dbReference type="Proteomes" id="UP001158598"/>
    </source>
</evidence>
<sequence>MGSTGGMLMGAYDCIIQKDFFRVGLLRQFGEKAMGGVRISVCEARVAFSTVTSTEGPFRP</sequence>
<gene>
    <name evidence="1" type="ORF">MCNOR_1943</name>
</gene>
<dbReference type="AlphaFoldDB" id="A0AA35V624"/>
<dbReference type="EMBL" id="OX458332">
    <property type="protein sequence ID" value="CAI8820843.1"/>
    <property type="molecule type" value="Genomic_DNA"/>
</dbReference>
<reference evidence="1" key="1">
    <citation type="submission" date="2023-03" db="EMBL/GenBank/DDBJ databases">
        <authorList>
            <person name="Pearce D."/>
        </authorList>
    </citation>
    <scope>NUCLEOTIDE SEQUENCE</scope>
    <source>
        <strain evidence="1">Mc</strain>
    </source>
</reference>
<dbReference type="Proteomes" id="UP001158598">
    <property type="component" value="Chromosome"/>
</dbReference>